<feature type="domain" description="C2H2-type" evidence="10">
    <location>
        <begin position="38"/>
        <end position="65"/>
    </location>
</feature>
<dbReference type="GO" id="GO:0000785">
    <property type="term" value="C:chromatin"/>
    <property type="evidence" value="ECO:0007669"/>
    <property type="project" value="TreeGrafter"/>
</dbReference>
<keyword evidence="4 8" id="KW-0863">Zinc-finger</keyword>
<evidence type="ECO:0000256" key="4">
    <source>
        <dbReference type="ARBA" id="ARBA00022771"/>
    </source>
</evidence>
<comment type="caution">
    <text evidence="11">The sequence shown here is derived from an EMBL/GenBank/DDBJ whole genome shotgun (WGS) entry which is preliminary data.</text>
</comment>
<dbReference type="InterPro" id="IPR036236">
    <property type="entry name" value="Znf_C2H2_sf"/>
</dbReference>
<dbReference type="GO" id="GO:0005667">
    <property type="term" value="C:transcription regulator complex"/>
    <property type="evidence" value="ECO:0007669"/>
    <property type="project" value="TreeGrafter"/>
</dbReference>
<name>A0AAV2RDY3_MEGNR</name>
<accession>A0AAV2RDY3</accession>
<dbReference type="Pfam" id="PF21056">
    <property type="entry name" value="ZSWIM1-3_RNaseH-like"/>
    <property type="match status" value="1"/>
</dbReference>
<evidence type="ECO:0000313" key="12">
    <source>
        <dbReference type="Proteomes" id="UP001497623"/>
    </source>
</evidence>
<keyword evidence="7" id="KW-0539">Nucleus</keyword>
<feature type="domain" description="C2H2-type" evidence="10">
    <location>
        <begin position="94"/>
        <end position="121"/>
    </location>
</feature>
<dbReference type="GO" id="GO:0031519">
    <property type="term" value="C:PcG protein complex"/>
    <property type="evidence" value="ECO:0007669"/>
    <property type="project" value="TreeGrafter"/>
</dbReference>
<feature type="domain" description="C2H2-type" evidence="10">
    <location>
        <begin position="178"/>
        <end position="205"/>
    </location>
</feature>
<dbReference type="PROSITE" id="PS00028">
    <property type="entry name" value="ZINC_FINGER_C2H2_1"/>
    <property type="match status" value="7"/>
</dbReference>
<dbReference type="GO" id="GO:0000981">
    <property type="term" value="F:DNA-binding transcription factor activity, RNA polymerase II-specific"/>
    <property type="evidence" value="ECO:0007669"/>
    <property type="project" value="TreeGrafter"/>
</dbReference>
<keyword evidence="6" id="KW-0238">DNA-binding</keyword>
<gene>
    <name evidence="11" type="ORF">MNOR_LOCUS24066</name>
</gene>
<dbReference type="PROSITE" id="PS50157">
    <property type="entry name" value="ZINC_FINGER_C2H2_2"/>
    <property type="match status" value="7"/>
</dbReference>
<dbReference type="PANTHER" id="PTHR14003:SF19">
    <property type="entry name" value="YY2 TRANSCRIPTION FACTOR"/>
    <property type="match status" value="1"/>
</dbReference>
<feature type="region of interest" description="Disordered" evidence="9">
    <location>
        <begin position="298"/>
        <end position="319"/>
    </location>
</feature>
<protein>
    <recommendedName>
        <fullName evidence="10">C2H2-type domain-containing protein</fullName>
    </recommendedName>
</protein>
<dbReference type="FunFam" id="3.30.160.60:FF:000100">
    <property type="entry name" value="Zinc finger 45-like"/>
    <property type="match status" value="3"/>
</dbReference>
<keyword evidence="5" id="KW-0862">Zinc</keyword>
<sequence>MTTHTGKKVHKCNQCNQSFSLKGNLTRHLTVHNREEPLKCNLCDKTLSSYSVLEEHLKTHKGKKTHQCSQCDKSFSRKHDLKRHLRSHTGENLHSCGQCNKSFLKKIDLERHFEIHSGEKPYQCDQCDKQFLLKDNHEKHLMTHTGEKLHHCNQCDNNFSLKENLVSHERTHTGENLFKCSQCDECYSRQSSLNRHITIQSEKDGHGESVNKTECMAINCKETFYHHSKLIDHLKQKHGAVIDLTEHVFENMGEFLKWKQEEESKKYIYFSKETATKENKTKGISYTYYLCQKNGNSIPHTTKAKRQRKTSRRNRKGVVKQDKFCPSRMIVKVDQAGTVNVTYIHKHNHNPDFKDTEHHPIPEGVKGYIEQKLQLGASVDQIYKSLRGGRGSRESRDEDNDIQRRHAISKRHIREIARKLKVNRRMHVDDAHSIHLIVEKLQKEKYNPVLLYKPQKKNFVVGPKNVGEYKIDTEDFLLGIQTKEQKKMLENRASEIICLDSTHCTNQYDFKLITLVVPDEFGKGYPVGHLISNKEDEKNLFYFLDAIKDKCDTNLSIGALMTDDDNTGWSAFSKVFWEKVIPHFLCKWHVPRAWKKKLRQLLPHDPDLQAEIYQNLMVLMEEKNSNDFSTMSEQFRMDFKSKCEKFVQYFDEYYLNRPEKWAMCYRQFSHANTDTNAFVESFHNRLKTYYLKRRANRRVDDLLNLLLDIEEDDYWRHHIDVKYERRKNGTKVNSRHKRGIKIKDDDIVKVNDYKWKIKSQTPGDMEDTEVHEINFLRDDCIADLCFDKCIELSCIGLCSHMYQCTCQDTNNICKHIHKIHSFRVQSFQAPRFSTPYIEYDNDTDPTYTDHLALYDTECEDMEYRRNDHQFLSKRALIAYAKLAHHLNDDKVKALGMDHLCHILEQLNIYCDALKSNDRMLQGEFEKKSMPTNLLFQRQVDSFYRTSKKRKVKSTNKCPPYQKLKDTKETLMRFGNVTLGNQHPGAEIQPSENELVEFTTDMPNQHPGAEIQLSENELVEFTTAMPNQHPGAEIQLSENELVEFTTDMPNQHPGAEIQPSENELVKFTTDMPNQHPGADIQPSENELVEFTTEICLIFLHYTGKFHTKALE</sequence>
<evidence type="ECO:0000259" key="10">
    <source>
        <dbReference type="PROSITE" id="PS50157"/>
    </source>
</evidence>
<feature type="domain" description="C2H2-type" evidence="10">
    <location>
        <begin position="66"/>
        <end position="93"/>
    </location>
</feature>
<reference evidence="11 12" key="1">
    <citation type="submission" date="2024-05" db="EMBL/GenBank/DDBJ databases">
        <authorList>
            <person name="Wallberg A."/>
        </authorList>
    </citation>
    <scope>NUCLEOTIDE SEQUENCE [LARGE SCALE GENOMIC DNA]</scope>
</reference>
<feature type="domain" description="C2H2-type" evidence="10">
    <location>
        <begin position="10"/>
        <end position="37"/>
    </location>
</feature>
<proteinExistence type="predicted"/>
<dbReference type="SMART" id="SM00355">
    <property type="entry name" value="ZnF_C2H2"/>
    <property type="match status" value="8"/>
</dbReference>
<dbReference type="SUPFAM" id="SSF57667">
    <property type="entry name" value="beta-beta-alpha zinc fingers"/>
    <property type="match status" value="4"/>
</dbReference>
<dbReference type="Gene3D" id="3.30.160.60">
    <property type="entry name" value="Classic Zinc Finger"/>
    <property type="match status" value="7"/>
</dbReference>
<dbReference type="PANTHER" id="PTHR14003">
    <property type="entry name" value="TRANSCRIPTIONAL REPRESSOR PROTEIN YY"/>
    <property type="match status" value="1"/>
</dbReference>
<evidence type="ECO:0000256" key="3">
    <source>
        <dbReference type="ARBA" id="ARBA00022737"/>
    </source>
</evidence>
<comment type="subcellular location">
    <subcellularLocation>
        <location evidence="1">Nucleus</location>
    </subcellularLocation>
</comment>
<evidence type="ECO:0000313" key="11">
    <source>
        <dbReference type="EMBL" id="CAL4123493.1"/>
    </source>
</evidence>
<dbReference type="FunFam" id="3.30.160.60:FF:001465">
    <property type="entry name" value="Zinc finger protein 560"/>
    <property type="match status" value="1"/>
</dbReference>
<keyword evidence="12" id="KW-1185">Reference proteome</keyword>
<evidence type="ECO:0000256" key="2">
    <source>
        <dbReference type="ARBA" id="ARBA00022723"/>
    </source>
</evidence>
<dbReference type="GO" id="GO:0000122">
    <property type="term" value="P:negative regulation of transcription by RNA polymerase II"/>
    <property type="evidence" value="ECO:0007669"/>
    <property type="project" value="UniProtKB-ARBA"/>
</dbReference>
<evidence type="ECO:0000256" key="8">
    <source>
        <dbReference type="PROSITE-ProRule" id="PRU00042"/>
    </source>
</evidence>
<dbReference type="FunFam" id="3.30.160.60:FF:000065">
    <property type="entry name" value="B-cell CLL/lymphoma 6, member B"/>
    <property type="match status" value="1"/>
</dbReference>
<dbReference type="Proteomes" id="UP001497623">
    <property type="component" value="Unassembled WGS sequence"/>
</dbReference>
<organism evidence="11 12">
    <name type="scientific">Meganyctiphanes norvegica</name>
    <name type="common">Northern krill</name>
    <name type="synonym">Thysanopoda norvegica</name>
    <dbReference type="NCBI Taxonomy" id="48144"/>
    <lineage>
        <taxon>Eukaryota</taxon>
        <taxon>Metazoa</taxon>
        <taxon>Ecdysozoa</taxon>
        <taxon>Arthropoda</taxon>
        <taxon>Crustacea</taxon>
        <taxon>Multicrustacea</taxon>
        <taxon>Malacostraca</taxon>
        <taxon>Eumalacostraca</taxon>
        <taxon>Eucarida</taxon>
        <taxon>Euphausiacea</taxon>
        <taxon>Euphausiidae</taxon>
        <taxon>Meganyctiphanes</taxon>
    </lineage>
</organism>
<feature type="domain" description="C2H2-type" evidence="10">
    <location>
        <begin position="150"/>
        <end position="177"/>
    </location>
</feature>
<evidence type="ECO:0000256" key="1">
    <source>
        <dbReference type="ARBA" id="ARBA00004123"/>
    </source>
</evidence>
<dbReference type="GO" id="GO:0000978">
    <property type="term" value="F:RNA polymerase II cis-regulatory region sequence-specific DNA binding"/>
    <property type="evidence" value="ECO:0007669"/>
    <property type="project" value="TreeGrafter"/>
</dbReference>
<feature type="compositionally biased region" description="Basic residues" evidence="9">
    <location>
        <begin position="302"/>
        <end position="318"/>
    </location>
</feature>
<dbReference type="AlphaFoldDB" id="A0AAV2RDY3"/>
<dbReference type="GO" id="GO:0008270">
    <property type="term" value="F:zinc ion binding"/>
    <property type="evidence" value="ECO:0007669"/>
    <property type="project" value="UniProtKB-KW"/>
</dbReference>
<evidence type="ECO:0000256" key="9">
    <source>
        <dbReference type="SAM" id="MobiDB-lite"/>
    </source>
</evidence>
<dbReference type="InterPro" id="IPR048324">
    <property type="entry name" value="ZSWIM1-3_RNaseH-like"/>
</dbReference>
<dbReference type="FunFam" id="3.30.160.60:FF:002343">
    <property type="entry name" value="Zinc finger protein 33A"/>
    <property type="match status" value="1"/>
</dbReference>
<evidence type="ECO:0000256" key="5">
    <source>
        <dbReference type="ARBA" id="ARBA00022833"/>
    </source>
</evidence>
<dbReference type="Pfam" id="PF00096">
    <property type="entry name" value="zf-C2H2"/>
    <property type="match status" value="4"/>
</dbReference>
<evidence type="ECO:0000256" key="6">
    <source>
        <dbReference type="ARBA" id="ARBA00023125"/>
    </source>
</evidence>
<keyword evidence="2" id="KW-0479">Metal-binding</keyword>
<feature type="domain" description="C2H2-type" evidence="10">
    <location>
        <begin position="122"/>
        <end position="149"/>
    </location>
</feature>
<dbReference type="EMBL" id="CAXKWB010021748">
    <property type="protein sequence ID" value="CAL4123493.1"/>
    <property type="molecule type" value="Genomic_DNA"/>
</dbReference>
<evidence type="ECO:0000256" key="7">
    <source>
        <dbReference type="ARBA" id="ARBA00023242"/>
    </source>
</evidence>
<dbReference type="InterPro" id="IPR013087">
    <property type="entry name" value="Znf_C2H2_type"/>
</dbReference>
<keyword evidence="3" id="KW-0677">Repeat</keyword>